<name>A0A645CSV6_9ZZZZ</name>
<dbReference type="AlphaFoldDB" id="A0A645CSV6"/>
<evidence type="ECO:0000313" key="1">
    <source>
        <dbReference type="EMBL" id="MPM79975.1"/>
    </source>
</evidence>
<organism evidence="1">
    <name type="scientific">bioreactor metagenome</name>
    <dbReference type="NCBI Taxonomy" id="1076179"/>
    <lineage>
        <taxon>unclassified sequences</taxon>
        <taxon>metagenomes</taxon>
        <taxon>ecological metagenomes</taxon>
    </lineage>
</organism>
<sequence>MKLDPNKKIDIKELLQDLESYMPRRRGWH</sequence>
<comment type="caution">
    <text evidence="1">The sequence shown here is derived from an EMBL/GenBank/DDBJ whole genome shotgun (WGS) entry which is preliminary data.</text>
</comment>
<protein>
    <submittedName>
        <fullName evidence="1">Uncharacterized protein</fullName>
    </submittedName>
</protein>
<accession>A0A645CSV6</accession>
<proteinExistence type="predicted"/>
<dbReference type="EMBL" id="VSSQ01029728">
    <property type="protein sequence ID" value="MPM79975.1"/>
    <property type="molecule type" value="Genomic_DNA"/>
</dbReference>
<gene>
    <name evidence="1" type="ORF">SDC9_127018</name>
</gene>
<reference evidence="1" key="1">
    <citation type="submission" date="2019-08" db="EMBL/GenBank/DDBJ databases">
        <authorList>
            <person name="Kucharzyk K."/>
            <person name="Murdoch R.W."/>
            <person name="Higgins S."/>
            <person name="Loffler F."/>
        </authorList>
    </citation>
    <scope>NUCLEOTIDE SEQUENCE</scope>
</reference>